<keyword evidence="7" id="KW-1185">Reference proteome</keyword>
<feature type="region of interest" description="Disordered" evidence="4">
    <location>
        <begin position="1810"/>
        <end position="1832"/>
    </location>
</feature>
<feature type="compositionally biased region" description="Low complexity" evidence="4">
    <location>
        <begin position="2057"/>
        <end position="2066"/>
    </location>
</feature>
<protein>
    <recommendedName>
        <fullName evidence="5">ALMS motif domain-containing protein</fullName>
    </recommendedName>
</protein>
<keyword evidence="2" id="KW-0963">Cytoplasm</keyword>
<evidence type="ECO:0000256" key="4">
    <source>
        <dbReference type="SAM" id="MobiDB-lite"/>
    </source>
</evidence>
<accession>A0A7M7SX57</accession>
<reference evidence="7" key="1">
    <citation type="submission" date="2015-02" db="EMBL/GenBank/DDBJ databases">
        <title>Genome sequencing for Strongylocentrotus purpuratus.</title>
        <authorList>
            <person name="Murali S."/>
            <person name="Liu Y."/>
            <person name="Vee V."/>
            <person name="English A."/>
            <person name="Wang M."/>
            <person name="Skinner E."/>
            <person name="Han Y."/>
            <person name="Muzny D.M."/>
            <person name="Worley K.C."/>
            <person name="Gibbs R.A."/>
        </authorList>
    </citation>
    <scope>NUCLEOTIDE SEQUENCE</scope>
</reference>
<feature type="compositionally biased region" description="Basic and acidic residues" evidence="4">
    <location>
        <begin position="2181"/>
        <end position="2195"/>
    </location>
</feature>
<evidence type="ECO:0000256" key="3">
    <source>
        <dbReference type="ARBA" id="ARBA00023212"/>
    </source>
</evidence>
<feature type="region of interest" description="Disordered" evidence="4">
    <location>
        <begin position="1099"/>
        <end position="1123"/>
    </location>
</feature>
<reference evidence="6" key="2">
    <citation type="submission" date="2021-01" db="UniProtKB">
        <authorList>
            <consortium name="EnsemblMetazoa"/>
        </authorList>
    </citation>
    <scope>IDENTIFICATION</scope>
</reference>
<evidence type="ECO:0000256" key="2">
    <source>
        <dbReference type="ARBA" id="ARBA00022490"/>
    </source>
</evidence>
<feature type="compositionally biased region" description="Polar residues" evidence="4">
    <location>
        <begin position="1293"/>
        <end position="1317"/>
    </location>
</feature>
<feature type="region of interest" description="Disordered" evidence="4">
    <location>
        <begin position="1676"/>
        <end position="1707"/>
    </location>
</feature>
<feature type="region of interest" description="Disordered" evidence="4">
    <location>
        <begin position="662"/>
        <end position="685"/>
    </location>
</feature>
<dbReference type="OrthoDB" id="6359887at2759"/>
<evidence type="ECO:0000313" key="7">
    <source>
        <dbReference type="Proteomes" id="UP000007110"/>
    </source>
</evidence>
<dbReference type="CTD" id="85459"/>
<feature type="compositionally biased region" description="Low complexity" evidence="4">
    <location>
        <begin position="1185"/>
        <end position="1202"/>
    </location>
</feature>
<dbReference type="Pfam" id="PF15309">
    <property type="entry name" value="ALMS_motif"/>
    <property type="match status" value="1"/>
</dbReference>
<feature type="compositionally biased region" description="Low complexity" evidence="4">
    <location>
        <begin position="1765"/>
        <end position="1795"/>
    </location>
</feature>
<dbReference type="InterPro" id="IPR029299">
    <property type="entry name" value="ALMS_motif"/>
</dbReference>
<feature type="region of interest" description="Disordered" evidence="4">
    <location>
        <begin position="2177"/>
        <end position="2317"/>
    </location>
</feature>
<name>A0A7M7SX57_STRPU</name>
<keyword evidence="3" id="KW-0206">Cytoskeleton</keyword>
<feature type="region of interest" description="Disordered" evidence="4">
    <location>
        <begin position="417"/>
        <end position="518"/>
    </location>
</feature>
<feature type="compositionally biased region" description="Basic and acidic residues" evidence="4">
    <location>
        <begin position="2270"/>
        <end position="2283"/>
    </location>
</feature>
<feature type="compositionally biased region" description="Basic and acidic residues" evidence="4">
    <location>
        <begin position="2308"/>
        <end position="2317"/>
    </location>
</feature>
<feature type="compositionally biased region" description="Low complexity" evidence="4">
    <location>
        <begin position="668"/>
        <end position="677"/>
    </location>
</feature>
<dbReference type="PANTHER" id="PTHR21553:SF26">
    <property type="entry name" value="ALMS MOTIF DOMAIN-CONTAINING PROTEIN"/>
    <property type="match status" value="1"/>
</dbReference>
<evidence type="ECO:0000259" key="5">
    <source>
        <dbReference type="Pfam" id="PF15309"/>
    </source>
</evidence>
<feature type="compositionally biased region" description="Polar residues" evidence="4">
    <location>
        <begin position="1049"/>
        <end position="1067"/>
    </location>
</feature>
<comment type="subcellular location">
    <subcellularLocation>
        <location evidence="1">Cytoplasm</location>
        <location evidence="1">Cytoskeleton</location>
        <location evidence="1">Microtubule organizing center</location>
        <location evidence="1">Centrosome</location>
    </subcellularLocation>
</comment>
<feature type="compositionally biased region" description="Polar residues" evidence="4">
    <location>
        <begin position="2227"/>
        <end position="2246"/>
    </location>
</feature>
<feature type="region of interest" description="Disordered" evidence="4">
    <location>
        <begin position="1248"/>
        <end position="1322"/>
    </location>
</feature>
<dbReference type="PANTHER" id="PTHR21553">
    <property type="entry name" value="ALMS1-RELATED"/>
    <property type="match status" value="1"/>
</dbReference>
<feature type="region of interest" description="Disordered" evidence="4">
    <location>
        <begin position="1765"/>
        <end position="1797"/>
    </location>
</feature>
<feature type="compositionally biased region" description="Low complexity" evidence="4">
    <location>
        <begin position="470"/>
        <end position="482"/>
    </location>
</feature>
<dbReference type="GO" id="GO:0005813">
    <property type="term" value="C:centrosome"/>
    <property type="evidence" value="ECO:0000318"/>
    <property type="project" value="GO_Central"/>
</dbReference>
<evidence type="ECO:0000256" key="1">
    <source>
        <dbReference type="ARBA" id="ARBA00004300"/>
    </source>
</evidence>
<feature type="compositionally biased region" description="Basic and acidic residues" evidence="4">
    <location>
        <begin position="1690"/>
        <end position="1699"/>
    </location>
</feature>
<feature type="compositionally biased region" description="Polar residues" evidence="4">
    <location>
        <begin position="506"/>
        <end position="518"/>
    </location>
</feature>
<sequence length="2317" mass="255765">MSGSVRQGSLTNRGSFRLSPNEEAAVLKEERDRRRKLRLKQVREQDRLFAKQLLVRTKAKKEAEVTALSVKLEEEWKAVQKEKQEALKEIYKQCLSKVGDGHREAKNQKPLDEERAAAALRNTRAAKQRHQAAILKESAARNESWQKENAHIISRKNALEVEKVRASHIANLPPPKRDPLADLDLQKPPVMVTRVEGFSTTHYHIPGEYVERAEPHEQDDARQAGKEEDERLRGETERLQAELRERQEKAVLRHKHAKGKELLKQDYERLLLDLSDLQNADRRKRQAVVADIPRQVFQPPHKRLEDKAEKQHQLEEAFEDMYMKHTDYAGDITLALEPKVPGQDTDLDLTADTTRNGEDEDQEVTLERPGLTRENQGFTKYPTMSAEATQGPRTDDGTAQQKTVSARAEMLKRLMGRVRGQQDDWKKQQTKAQTPVASGQPRVIPESHAQEEEIATYPESEESESHVSIETTPTQTLTTPSELSEHPIESGETSSTTTSGVPRSLETGTLSEVSSEAGSTLLHPMEYAARLRGEQLAQQARTQEDIRAIGEEQQKRLGDLKQTVHVPWDTIAQSQWPSIPPEQYRKGEFTSERRPGVADANLVPGTSGYPTPGASPGKMLQSGVPVGDLAGTNSRRMDSAQTQRVLDRPQYEPQIHRPLEYPRLDNVTGRGPDGQPRPGDDTDGLLLMQRKPTVVEKRIGVQSTPSDSDIGSDQVIDLQLLDEVVHDVPGTMQQTLDEESAVDWLQRAREYQQRLLDRQKQSQDSLLHAQTKLQERRDRLMTNYPDVKLPDYVPYTMQGEMDRTEWPSTQQFTGSLAPVVGEFQGERSYYREGEESTYDRGVTFEPGNSRGQQTLTADISPSASSEEAIGYTGNRHHVGYEETLEPMGSSRVSPSKRRLGFFHDQDTRDSRFAPMAEEAVSQTSAEGSVNLSLERKSDIGDNGVSYLQDTVGHAEDSGRETEAEKALTIRHQQLLEEKRVLEERQNAQQLRLIQKQKELADQIEQQQRKYQERKKAAKVSPSSKGPPPEHSPSIPQGILRGSGVGSHSPGMQPSTGQYQSSSGMDFGRSLSQQMDMRRMLQGQVFKPQDFIHHLQASQSMGLEQEDESDVSHQSSSRASGGTQELGNMMMGVLKPHELLPHLQNLFTDSDGSLPDNVSSSSSGLIQEQSLRGLDSAEQGTRSFDGGYSHSGHLHSSGLSEGTLDMDSTASTSLQHARLAGGRLQGQVFRPADLMAELRAINLQVGTQGSFGSSNEFTQSKSGEWRPTFKSGTLSGSEGPDTRSGPYQLPGSLHGQTALSEQSTGISYHSSQGTSELSGASRGPKGVYTELLQGHVFRPEDLLPHLQNPLSLSQILDGSSMPEPHLSSTLAHSDTYASPYTLRPEGDGGGSYHRDDDVVQAASPDLDDRDPIQYDQPPVSTFLPMTMPSHPAPGSHFMRSRRPPPANLQQVAMLPENMGPHELSTILEMETSADERMHLYGVGATPRNVMESSRISRADETAAPLHFLSGTEGNLGERLPTFGGPATAGVQGRFQGIQRMDMDRSDTEWSQGTLPGMQTPHGGRGNAGSVIQISQPTVASLEAELYSTQEMRTPRLISDLQARDMSVAASTLSEHTLEDESVVNVSAVDYFSRHTDGQGRSVIGESFGSYGADINVGSLGVHRGEPAGESMRWKDLLKSSDDSVTSSSSDGVERGGRDPLRQPVPAGDEAEDFFPMMETENTTMATQDSMHDHSYDAKDGTGTHTNAHREQLGAMRMQKHLAAGLNLDSSSSSNGQNNGYAPRTPSQEESTPTSSSKLSTVIGAAVGGALSGRVTDEDDSPLFVPKSSQQQEQFHFLSTDTQRDRMEQGITEFHGQFGRVLPEQHSEESRTSTSPGQRQPEPPIPFQRPYKAKDLAAGGSRQGFFGDQDIEIAASQEEYIRDMLASLQHGRQRGTITMPLFSDVSLSGYSMSQDGSVSEMRSPVKGREMTSLESTMDPSGKELVQQHLALAGTSHPEDRTFPSLGDLEMETGILEEPDLTFASSFNTTADSTLQAPGVPAPAGVGPHEQQEPSTLDISQSSQGSASMSLLSFQHHENELLEASPQSFSRVTRSEGQLRVTQSLTSTTRLRVTQSVGHVKVVPQTTITSQQEKDPLDGSRTSKTGVTRSEGQVKDPDRAAGGGPVSLQEAFQQRKTAFIQASESRKREVKEHAETRSQESTVFAKTIQDWKRSKVKGQTKQAAVKKASGSKTGQFSADTTSGLSSTLKTRTDRNAGQKEMKERSLRLYSQLEEVKKQKTEKDRQDSYAANRQKKKEFEQKLQAKRMKRTSSLEKTKKDK</sequence>
<dbReference type="RefSeq" id="XP_030837807.1">
    <property type="nucleotide sequence ID" value="XM_030981947.1"/>
</dbReference>
<feature type="compositionally biased region" description="Polar residues" evidence="4">
    <location>
        <begin position="849"/>
        <end position="865"/>
    </location>
</feature>
<feature type="region of interest" description="Disordered" evidence="4">
    <location>
        <begin position="2121"/>
        <end position="2163"/>
    </location>
</feature>
<dbReference type="GO" id="GO:0046599">
    <property type="term" value="P:regulation of centriole replication"/>
    <property type="evidence" value="ECO:0000318"/>
    <property type="project" value="GO_Central"/>
</dbReference>
<feature type="region of interest" description="Disordered" evidence="4">
    <location>
        <begin position="846"/>
        <end position="866"/>
    </location>
</feature>
<feature type="region of interest" description="Disordered" evidence="4">
    <location>
        <begin position="1"/>
        <end position="32"/>
    </location>
</feature>
<dbReference type="GO" id="GO:0005814">
    <property type="term" value="C:centriole"/>
    <property type="evidence" value="ECO:0000318"/>
    <property type="project" value="GO_Central"/>
</dbReference>
<feature type="compositionally biased region" description="Basic and acidic residues" evidence="4">
    <location>
        <begin position="2247"/>
        <end position="2263"/>
    </location>
</feature>
<feature type="region of interest" description="Disordered" evidence="4">
    <location>
        <begin position="339"/>
        <end position="404"/>
    </location>
</feature>
<feature type="compositionally biased region" description="Polar residues" evidence="4">
    <location>
        <begin position="1248"/>
        <end position="1261"/>
    </location>
</feature>
<dbReference type="EnsemblMetazoa" id="XM_030981947">
    <property type="protein sequence ID" value="XP_030837807"/>
    <property type="gene ID" value="LOC763378"/>
</dbReference>
<dbReference type="Proteomes" id="UP000007110">
    <property type="component" value="Unassembled WGS sequence"/>
</dbReference>
<evidence type="ECO:0000313" key="6">
    <source>
        <dbReference type="EnsemblMetazoa" id="XP_030837807"/>
    </source>
</evidence>
<dbReference type="InParanoid" id="A0A7M7SX57"/>
<feature type="compositionally biased region" description="Low complexity" evidence="4">
    <location>
        <begin position="490"/>
        <end position="500"/>
    </location>
</feature>
<feature type="compositionally biased region" description="Low complexity" evidence="4">
    <location>
        <begin position="2034"/>
        <end position="2045"/>
    </location>
</feature>
<proteinExistence type="predicted"/>
<feature type="region of interest" description="Disordered" evidence="4">
    <location>
        <begin position="2029"/>
        <end position="2066"/>
    </location>
</feature>
<feature type="region of interest" description="Disordered" evidence="4">
    <location>
        <begin position="211"/>
        <end position="234"/>
    </location>
</feature>
<feature type="compositionally biased region" description="Polar residues" evidence="4">
    <location>
        <begin position="1"/>
        <end position="14"/>
    </location>
</feature>
<dbReference type="OMA" id="MMETENT"/>
<dbReference type="KEGG" id="spu:763378"/>
<feature type="compositionally biased region" description="Polar residues" evidence="4">
    <location>
        <begin position="386"/>
        <end position="404"/>
    </location>
</feature>
<feature type="domain" description="ALMS motif" evidence="5">
    <location>
        <begin position="2163"/>
        <end position="2306"/>
    </location>
</feature>
<feature type="compositionally biased region" description="Polar residues" evidence="4">
    <location>
        <begin position="1111"/>
        <end position="1123"/>
    </location>
</feature>
<feature type="region of interest" description="Disordered" evidence="4">
    <location>
        <begin position="1003"/>
        <end position="1067"/>
    </location>
</feature>
<dbReference type="GO" id="GO:0005829">
    <property type="term" value="C:cytosol"/>
    <property type="evidence" value="ECO:0000318"/>
    <property type="project" value="GO_Central"/>
</dbReference>
<feature type="compositionally biased region" description="Basic and acidic residues" evidence="4">
    <location>
        <begin position="1003"/>
        <end position="1014"/>
    </location>
</feature>
<feature type="region of interest" description="Disordered" evidence="4">
    <location>
        <begin position="1858"/>
        <end position="1888"/>
    </location>
</feature>
<feature type="region of interest" description="Disordered" evidence="4">
    <location>
        <begin position="1145"/>
        <end position="1205"/>
    </location>
</feature>
<organism evidence="6 7">
    <name type="scientific">Strongylocentrotus purpuratus</name>
    <name type="common">Purple sea urchin</name>
    <dbReference type="NCBI Taxonomy" id="7668"/>
    <lineage>
        <taxon>Eukaryota</taxon>
        <taxon>Metazoa</taxon>
        <taxon>Echinodermata</taxon>
        <taxon>Eleutherozoa</taxon>
        <taxon>Echinozoa</taxon>
        <taxon>Echinoidea</taxon>
        <taxon>Euechinoidea</taxon>
        <taxon>Echinacea</taxon>
        <taxon>Camarodonta</taxon>
        <taxon>Echinidea</taxon>
        <taxon>Strongylocentrotidae</taxon>
        <taxon>Strongylocentrotus</taxon>
    </lineage>
</organism>
<feature type="compositionally biased region" description="Polar residues" evidence="4">
    <location>
        <begin position="2137"/>
        <end position="2148"/>
    </location>
</feature>
<dbReference type="GeneID" id="763378"/>